<dbReference type="GO" id="GO:0015035">
    <property type="term" value="F:protein-disulfide reductase activity"/>
    <property type="evidence" value="ECO:0007669"/>
    <property type="project" value="InterPro"/>
</dbReference>
<dbReference type="Gene3D" id="3.40.30.10">
    <property type="entry name" value="Glutaredoxin"/>
    <property type="match status" value="1"/>
</dbReference>
<evidence type="ECO:0000256" key="5">
    <source>
        <dbReference type="ARBA" id="ARBA00023284"/>
    </source>
</evidence>
<dbReference type="GO" id="GO:0045454">
    <property type="term" value="P:cell redox homeostasis"/>
    <property type="evidence" value="ECO:0007669"/>
    <property type="project" value="TreeGrafter"/>
</dbReference>
<evidence type="ECO:0000313" key="8">
    <source>
        <dbReference type="Proteomes" id="UP000245076"/>
    </source>
</evidence>
<protein>
    <submittedName>
        <fullName evidence="7">Thioredoxin</fullName>
    </submittedName>
</protein>
<keyword evidence="8" id="KW-1185">Reference proteome</keyword>
<feature type="domain" description="Thioredoxin" evidence="6">
    <location>
        <begin position="1"/>
        <end position="68"/>
    </location>
</feature>
<reference evidence="7 8" key="1">
    <citation type="submission" date="2018-02" db="EMBL/GenBank/DDBJ databases">
        <title>Novel Leptospira species isolated from soil and water in Japan.</title>
        <authorList>
            <person name="Nakao R."/>
            <person name="Masuzawa T."/>
        </authorList>
    </citation>
    <scope>NUCLEOTIDE SEQUENCE [LARGE SCALE GENOMIC DNA]</scope>
    <source>
        <strain evidence="7 8">E8</strain>
    </source>
</reference>
<gene>
    <name evidence="7" type="primary">trxA</name>
    <name evidence="7" type="ORF">LPTSP1_08500</name>
</gene>
<organism evidence="7 8">
    <name type="scientific">Leptospira johnsonii</name>
    <dbReference type="NCBI Taxonomy" id="1917820"/>
    <lineage>
        <taxon>Bacteria</taxon>
        <taxon>Pseudomonadati</taxon>
        <taxon>Spirochaetota</taxon>
        <taxon>Spirochaetia</taxon>
        <taxon>Leptospirales</taxon>
        <taxon>Leptospiraceae</taxon>
        <taxon>Leptospira</taxon>
    </lineage>
</organism>
<keyword evidence="3" id="KW-0249">Electron transport</keyword>
<dbReference type="InterPro" id="IPR036249">
    <property type="entry name" value="Thioredoxin-like_sf"/>
</dbReference>
<dbReference type="PIRSF" id="PIRSF000077">
    <property type="entry name" value="Thioredoxin"/>
    <property type="match status" value="1"/>
</dbReference>
<evidence type="ECO:0000313" key="7">
    <source>
        <dbReference type="EMBL" id="GBF37863.1"/>
    </source>
</evidence>
<dbReference type="GO" id="GO:0005829">
    <property type="term" value="C:cytosol"/>
    <property type="evidence" value="ECO:0007669"/>
    <property type="project" value="TreeGrafter"/>
</dbReference>
<dbReference type="PANTHER" id="PTHR45663">
    <property type="entry name" value="GEO12009P1"/>
    <property type="match status" value="1"/>
</dbReference>
<accession>A0A2P2CZN1</accession>
<dbReference type="CDD" id="cd02947">
    <property type="entry name" value="TRX_family"/>
    <property type="match status" value="1"/>
</dbReference>
<evidence type="ECO:0000256" key="2">
    <source>
        <dbReference type="ARBA" id="ARBA00022448"/>
    </source>
</evidence>
<keyword evidence="5" id="KW-0676">Redox-active center</keyword>
<dbReference type="AlphaFoldDB" id="A0A2P2CZN1"/>
<dbReference type="PANTHER" id="PTHR45663:SF11">
    <property type="entry name" value="GEO12009P1"/>
    <property type="match status" value="1"/>
</dbReference>
<sequence length="71" mass="8015">MVSPVLEELSSEMNDILKIKKLNVDDNQDTAQKLNIQSLPTLLLFKDGQLVDKIIGALPKAQIKSFIERHK</sequence>
<dbReference type="Proteomes" id="UP000245076">
    <property type="component" value="Unassembled WGS sequence"/>
</dbReference>
<keyword evidence="4" id="KW-1015">Disulfide bond</keyword>
<dbReference type="InterPro" id="IPR013766">
    <property type="entry name" value="Thioredoxin_domain"/>
</dbReference>
<evidence type="ECO:0000256" key="1">
    <source>
        <dbReference type="ARBA" id="ARBA00008987"/>
    </source>
</evidence>
<keyword evidence="2" id="KW-0813">Transport</keyword>
<evidence type="ECO:0000256" key="4">
    <source>
        <dbReference type="ARBA" id="ARBA00023157"/>
    </source>
</evidence>
<dbReference type="InterPro" id="IPR005746">
    <property type="entry name" value="Thioredoxin"/>
</dbReference>
<comment type="caution">
    <text evidence="7">The sequence shown here is derived from an EMBL/GenBank/DDBJ whole genome shotgun (WGS) entry which is preliminary data.</text>
</comment>
<dbReference type="SUPFAM" id="SSF52833">
    <property type="entry name" value="Thioredoxin-like"/>
    <property type="match status" value="1"/>
</dbReference>
<evidence type="ECO:0000259" key="6">
    <source>
        <dbReference type="Pfam" id="PF00085"/>
    </source>
</evidence>
<proteinExistence type="inferred from homology"/>
<comment type="similarity">
    <text evidence="1">Belongs to the thioredoxin family.</text>
</comment>
<evidence type="ECO:0000256" key="3">
    <source>
        <dbReference type="ARBA" id="ARBA00022982"/>
    </source>
</evidence>
<dbReference type="Pfam" id="PF00085">
    <property type="entry name" value="Thioredoxin"/>
    <property type="match status" value="1"/>
</dbReference>
<dbReference type="EMBL" id="BFAY01000006">
    <property type="protein sequence ID" value="GBF37863.1"/>
    <property type="molecule type" value="Genomic_DNA"/>
</dbReference>
<name>A0A2P2CZN1_9LEPT</name>